<keyword evidence="7 15" id="KW-0812">Transmembrane</keyword>
<dbReference type="InterPro" id="IPR005467">
    <property type="entry name" value="His_kinase_dom"/>
</dbReference>
<dbReference type="GO" id="GO:0005886">
    <property type="term" value="C:plasma membrane"/>
    <property type="evidence" value="ECO:0007669"/>
    <property type="project" value="UniProtKB-SubCell"/>
</dbReference>
<dbReference type="InterPro" id="IPR003594">
    <property type="entry name" value="HATPase_dom"/>
</dbReference>
<evidence type="ECO:0000256" key="15">
    <source>
        <dbReference type="SAM" id="Phobius"/>
    </source>
</evidence>
<feature type="domain" description="PAS" evidence="18">
    <location>
        <begin position="352"/>
        <end position="408"/>
    </location>
</feature>
<dbReference type="RefSeq" id="WP_072904749.1">
    <property type="nucleotide sequence ID" value="NZ_FQZT01000001.1"/>
</dbReference>
<evidence type="ECO:0000313" key="19">
    <source>
        <dbReference type="EMBL" id="SHI44123.1"/>
    </source>
</evidence>
<dbReference type="Pfam" id="PF00512">
    <property type="entry name" value="HisKA"/>
    <property type="match status" value="1"/>
</dbReference>
<dbReference type="Pfam" id="PF02518">
    <property type="entry name" value="HATPase_c"/>
    <property type="match status" value="1"/>
</dbReference>
<keyword evidence="9" id="KW-0418">Kinase</keyword>
<feature type="transmembrane region" description="Helical" evidence="15">
    <location>
        <begin position="6"/>
        <end position="27"/>
    </location>
</feature>
<keyword evidence="6" id="KW-0808">Transferase</keyword>
<proteinExistence type="predicted"/>
<protein>
    <recommendedName>
        <fullName evidence="3">histidine kinase</fullName>
        <ecNumber evidence="3">2.7.13.3</ecNumber>
    </recommendedName>
</protein>
<keyword evidence="15" id="KW-0472">Membrane</keyword>
<dbReference type="PRINTS" id="PR00344">
    <property type="entry name" value="BCTRLSENSOR"/>
</dbReference>
<gene>
    <name evidence="19" type="ORF">SAMN02745165_00050</name>
</gene>
<keyword evidence="8" id="KW-0547">Nucleotide-binding</keyword>
<dbReference type="InterPro" id="IPR036890">
    <property type="entry name" value="HATPase_C_sf"/>
</dbReference>
<dbReference type="SMART" id="SM00448">
    <property type="entry name" value="REC"/>
    <property type="match status" value="1"/>
</dbReference>
<evidence type="ECO:0000256" key="3">
    <source>
        <dbReference type="ARBA" id="ARBA00012438"/>
    </source>
</evidence>
<dbReference type="InterPro" id="IPR036097">
    <property type="entry name" value="HisK_dim/P_sf"/>
</dbReference>
<dbReference type="InterPro" id="IPR001789">
    <property type="entry name" value="Sig_transdc_resp-reg_receiver"/>
</dbReference>
<reference evidence="19 20" key="1">
    <citation type="submission" date="2016-11" db="EMBL/GenBank/DDBJ databases">
        <authorList>
            <person name="Jaros S."/>
            <person name="Januszkiewicz K."/>
            <person name="Wedrychowicz H."/>
        </authorList>
    </citation>
    <scope>NUCLEOTIDE SEQUENCE [LARGE SCALE GENOMIC DNA]</scope>
    <source>
        <strain evidence="19 20">DSM 5091</strain>
    </source>
</reference>
<evidence type="ECO:0000256" key="10">
    <source>
        <dbReference type="ARBA" id="ARBA00022840"/>
    </source>
</evidence>
<keyword evidence="11 15" id="KW-1133">Transmembrane helix</keyword>
<dbReference type="GO" id="GO:0005524">
    <property type="term" value="F:ATP binding"/>
    <property type="evidence" value="ECO:0007669"/>
    <property type="project" value="UniProtKB-KW"/>
</dbReference>
<feature type="domain" description="Response regulatory" evidence="17">
    <location>
        <begin position="733"/>
        <end position="848"/>
    </location>
</feature>
<dbReference type="SUPFAM" id="SSF52172">
    <property type="entry name" value="CheY-like"/>
    <property type="match status" value="1"/>
</dbReference>
<feature type="coiled-coil region" evidence="14">
    <location>
        <begin position="321"/>
        <end position="355"/>
    </location>
</feature>
<sequence length="850" mass="95175">MNAKWKVILLVMLIIVSICTFFIYLLIKDSRENLEQFVAREIASIRAVVQTIEQNSSRNYRSRVKSFIDYKKFPQREPIIAAFSRQDREILLKTSRPFYQILKKENPYFSTLGWATPDNQVLLRVHRPHEFGDNIVKMRPDIAAANKTRKQVYGYRVARIGLQYRVVQPVSYQGEHIGVVQFGLDNNLLLDAIYEKLNIPVGIVIPNKKFAFVDEASDDYLVGPNHTIRSAQLELFRESFSHIDWRLDQQEFVSGGKTYIIANAVDLLNFEQQPEAKVFVALDISAALEKLQSHIIFILSVSAGLLLLSFILLYTSYGALVQKIVMLNESLEENNRELERRVSERTTKLVESEQRLNQILDHAPLGILIADNESRSFQFANPAICKMLGYSRQELESVGVEALHPDDKIDFAIESFTAQARGEKWLTTDIPFKRKDEEVVLADVFSEPVTINGRDCVVGFIVDQSERKELEQKLNRAQKMEAVGTMASGVAHDLNNILAGIINYPELLLRKVPEESGLRQSLEAIRDSGQRAAAVVADLLTVARGVASVREAHDVHGLIREYFDSPECDKIKGSHPEIRCVQALDAKNSVVDCAPMQLKKALMNLTLNAAEAAGEDGQVSIVTANETIEDSEQGLAPGEYLVLSVIDNGTGIAQADLERIFEPFYTKKEMGRSGSGLGLTVVWNMVQDHRGKVQVESSESGSCFKIYLPLSTDQIIAEKTDENVEYLVGNGERILVVDDESHMRDIACQMLSELGYKAESVSSGEKALEFLKTHKVDLIVIDMLMAPGMNGRETYEEIIKLYPAQKAVIASGYSESAEVKDAMRLGAGAFIGKPYSIFQLGKAVKQILEN</sequence>
<dbReference type="InterPro" id="IPR011006">
    <property type="entry name" value="CheY-like_superfamily"/>
</dbReference>
<dbReference type="SMART" id="SM00091">
    <property type="entry name" value="PAS"/>
    <property type="match status" value="1"/>
</dbReference>
<keyword evidence="5 13" id="KW-0597">Phosphoprotein</keyword>
<dbReference type="Gene3D" id="1.10.287.130">
    <property type="match status" value="1"/>
</dbReference>
<dbReference type="AlphaFoldDB" id="A0A1M6B6L8"/>
<dbReference type="Pfam" id="PF14827">
    <property type="entry name" value="dCache_3"/>
    <property type="match status" value="1"/>
</dbReference>
<evidence type="ECO:0000256" key="12">
    <source>
        <dbReference type="ARBA" id="ARBA00023012"/>
    </source>
</evidence>
<dbReference type="PROSITE" id="PS50110">
    <property type="entry name" value="RESPONSE_REGULATORY"/>
    <property type="match status" value="1"/>
</dbReference>
<evidence type="ECO:0000259" key="18">
    <source>
        <dbReference type="PROSITE" id="PS50112"/>
    </source>
</evidence>
<dbReference type="NCBIfam" id="TIGR00229">
    <property type="entry name" value="sensory_box"/>
    <property type="match status" value="1"/>
</dbReference>
<evidence type="ECO:0000256" key="1">
    <source>
        <dbReference type="ARBA" id="ARBA00000085"/>
    </source>
</evidence>
<dbReference type="SUPFAM" id="SSF103190">
    <property type="entry name" value="Sensory domain-like"/>
    <property type="match status" value="1"/>
</dbReference>
<dbReference type="PANTHER" id="PTHR43065">
    <property type="entry name" value="SENSOR HISTIDINE KINASE"/>
    <property type="match status" value="1"/>
</dbReference>
<dbReference type="Gene3D" id="3.30.450.20">
    <property type="entry name" value="PAS domain"/>
    <property type="match status" value="1"/>
</dbReference>
<dbReference type="EC" id="2.7.13.3" evidence="3"/>
<feature type="transmembrane region" description="Helical" evidence="15">
    <location>
        <begin position="295"/>
        <end position="317"/>
    </location>
</feature>
<dbReference type="SMART" id="SM00387">
    <property type="entry name" value="HATPase_c"/>
    <property type="match status" value="1"/>
</dbReference>
<accession>A0A1M6B6L8</accession>
<evidence type="ECO:0000256" key="7">
    <source>
        <dbReference type="ARBA" id="ARBA00022692"/>
    </source>
</evidence>
<dbReference type="SUPFAM" id="SSF47384">
    <property type="entry name" value="Homodimeric domain of signal transducing histidine kinase"/>
    <property type="match status" value="1"/>
</dbReference>
<dbReference type="SUPFAM" id="SSF55785">
    <property type="entry name" value="PYP-like sensor domain (PAS domain)"/>
    <property type="match status" value="1"/>
</dbReference>
<evidence type="ECO:0000259" key="17">
    <source>
        <dbReference type="PROSITE" id="PS50110"/>
    </source>
</evidence>
<keyword evidence="12" id="KW-0902">Two-component regulatory system</keyword>
<name>A0A1M6B6L8_MALRU</name>
<dbReference type="OrthoDB" id="9761263at2"/>
<evidence type="ECO:0000313" key="20">
    <source>
        <dbReference type="Proteomes" id="UP000184171"/>
    </source>
</evidence>
<evidence type="ECO:0000256" key="11">
    <source>
        <dbReference type="ARBA" id="ARBA00022989"/>
    </source>
</evidence>
<dbReference type="SMART" id="SM00388">
    <property type="entry name" value="HisKA"/>
    <property type="match status" value="1"/>
</dbReference>
<comment type="catalytic activity">
    <reaction evidence="1">
        <text>ATP + protein L-histidine = ADP + protein N-phospho-L-histidine.</text>
        <dbReference type="EC" id="2.7.13.3"/>
    </reaction>
</comment>
<evidence type="ECO:0000256" key="14">
    <source>
        <dbReference type="SAM" id="Coils"/>
    </source>
</evidence>
<dbReference type="InterPro" id="IPR035965">
    <property type="entry name" value="PAS-like_dom_sf"/>
</dbReference>
<dbReference type="PROSITE" id="PS50109">
    <property type="entry name" value="HIS_KIN"/>
    <property type="match status" value="1"/>
</dbReference>
<dbReference type="PROSITE" id="PS50112">
    <property type="entry name" value="PAS"/>
    <property type="match status" value="1"/>
</dbReference>
<feature type="modified residue" description="4-aspartylphosphate" evidence="13">
    <location>
        <position position="782"/>
    </location>
</feature>
<evidence type="ECO:0000256" key="9">
    <source>
        <dbReference type="ARBA" id="ARBA00022777"/>
    </source>
</evidence>
<dbReference type="GO" id="GO:0000155">
    <property type="term" value="F:phosphorelay sensor kinase activity"/>
    <property type="evidence" value="ECO:0007669"/>
    <property type="project" value="InterPro"/>
</dbReference>
<evidence type="ECO:0000259" key="16">
    <source>
        <dbReference type="PROSITE" id="PS50109"/>
    </source>
</evidence>
<dbReference type="InterPro" id="IPR003661">
    <property type="entry name" value="HisK_dim/P_dom"/>
</dbReference>
<dbReference type="SUPFAM" id="SSF55874">
    <property type="entry name" value="ATPase domain of HSP90 chaperone/DNA topoisomerase II/histidine kinase"/>
    <property type="match status" value="1"/>
</dbReference>
<dbReference type="Gene3D" id="3.40.50.2300">
    <property type="match status" value="1"/>
</dbReference>
<dbReference type="CDD" id="cd00130">
    <property type="entry name" value="PAS"/>
    <property type="match status" value="1"/>
</dbReference>
<dbReference type="Pfam" id="PF00072">
    <property type="entry name" value="Response_reg"/>
    <property type="match status" value="1"/>
</dbReference>
<organism evidence="19 20">
    <name type="scientific">Malonomonas rubra DSM 5091</name>
    <dbReference type="NCBI Taxonomy" id="1122189"/>
    <lineage>
        <taxon>Bacteria</taxon>
        <taxon>Pseudomonadati</taxon>
        <taxon>Thermodesulfobacteriota</taxon>
        <taxon>Desulfuromonadia</taxon>
        <taxon>Desulfuromonadales</taxon>
        <taxon>Geopsychrobacteraceae</taxon>
        <taxon>Malonomonas</taxon>
    </lineage>
</organism>
<keyword evidence="4" id="KW-1003">Cell membrane</keyword>
<dbReference type="Proteomes" id="UP000184171">
    <property type="component" value="Unassembled WGS sequence"/>
</dbReference>
<keyword evidence="20" id="KW-1185">Reference proteome</keyword>
<evidence type="ECO:0000256" key="2">
    <source>
        <dbReference type="ARBA" id="ARBA00004651"/>
    </source>
</evidence>
<dbReference type="InterPro" id="IPR029151">
    <property type="entry name" value="Sensor-like_sf"/>
</dbReference>
<dbReference type="PANTHER" id="PTHR43065:SF42">
    <property type="entry name" value="TWO-COMPONENT SENSOR PPRA"/>
    <property type="match status" value="1"/>
</dbReference>
<evidence type="ECO:0000256" key="8">
    <source>
        <dbReference type="ARBA" id="ARBA00022741"/>
    </source>
</evidence>
<dbReference type="STRING" id="1122189.SAMN02745165_00050"/>
<comment type="subcellular location">
    <subcellularLocation>
        <location evidence="2">Cell membrane</location>
        <topology evidence="2">Multi-pass membrane protein</topology>
    </subcellularLocation>
</comment>
<evidence type="ECO:0000256" key="4">
    <source>
        <dbReference type="ARBA" id="ARBA00022475"/>
    </source>
</evidence>
<feature type="domain" description="Histidine kinase" evidence="16">
    <location>
        <begin position="489"/>
        <end position="712"/>
    </location>
</feature>
<dbReference type="CDD" id="cd00082">
    <property type="entry name" value="HisKA"/>
    <property type="match status" value="1"/>
</dbReference>
<evidence type="ECO:0000256" key="5">
    <source>
        <dbReference type="ARBA" id="ARBA00022553"/>
    </source>
</evidence>
<dbReference type="Pfam" id="PF13188">
    <property type="entry name" value="PAS_8"/>
    <property type="match status" value="1"/>
</dbReference>
<dbReference type="EMBL" id="FQZT01000001">
    <property type="protein sequence ID" value="SHI44123.1"/>
    <property type="molecule type" value="Genomic_DNA"/>
</dbReference>
<dbReference type="Gene3D" id="3.30.565.10">
    <property type="entry name" value="Histidine kinase-like ATPase, C-terminal domain"/>
    <property type="match status" value="1"/>
</dbReference>
<keyword evidence="14" id="KW-0175">Coiled coil</keyword>
<dbReference type="InterPro" id="IPR029150">
    <property type="entry name" value="dCache_3"/>
</dbReference>
<evidence type="ECO:0000256" key="13">
    <source>
        <dbReference type="PROSITE-ProRule" id="PRU00169"/>
    </source>
</evidence>
<keyword evidence="10" id="KW-0067">ATP-binding</keyword>
<dbReference type="CDD" id="cd00156">
    <property type="entry name" value="REC"/>
    <property type="match status" value="1"/>
</dbReference>
<evidence type="ECO:0000256" key="6">
    <source>
        <dbReference type="ARBA" id="ARBA00022679"/>
    </source>
</evidence>
<dbReference type="InterPro" id="IPR004358">
    <property type="entry name" value="Sig_transdc_His_kin-like_C"/>
</dbReference>
<dbReference type="InterPro" id="IPR000014">
    <property type="entry name" value="PAS"/>
</dbReference>